<dbReference type="GO" id="GO:0006355">
    <property type="term" value="P:regulation of DNA-templated transcription"/>
    <property type="evidence" value="ECO:0007669"/>
    <property type="project" value="InterPro"/>
</dbReference>
<evidence type="ECO:0008006" key="3">
    <source>
        <dbReference type="Google" id="ProtNLM"/>
    </source>
</evidence>
<evidence type="ECO:0000313" key="1">
    <source>
        <dbReference type="EMBL" id="MBB5321186.1"/>
    </source>
</evidence>
<dbReference type="Proteomes" id="UP000591735">
    <property type="component" value="Unassembled WGS sequence"/>
</dbReference>
<dbReference type="Pfam" id="PF11112">
    <property type="entry name" value="PyocinActivator"/>
    <property type="match status" value="1"/>
</dbReference>
<comment type="caution">
    <text evidence="1">The sequence shown here is derived from an EMBL/GenBank/DDBJ whole genome shotgun (WGS) entry which is preliminary data.</text>
</comment>
<reference evidence="1 2" key="1">
    <citation type="submission" date="2020-08" db="EMBL/GenBank/DDBJ databases">
        <title>Genomic Encyclopedia of Type Strains, Phase IV (KMG-IV): sequencing the most valuable type-strain genomes for metagenomic binning, comparative biology and taxonomic classification.</title>
        <authorList>
            <person name="Goeker M."/>
        </authorList>
    </citation>
    <scope>NUCLEOTIDE SEQUENCE [LARGE SCALE GENOMIC DNA]</scope>
    <source>
        <strain evidence="1 2">DSM 22359</strain>
    </source>
</reference>
<organism evidence="1 2">
    <name type="scientific">Marinobacter oulmenensis</name>
    <dbReference type="NCBI Taxonomy" id="643747"/>
    <lineage>
        <taxon>Bacteria</taxon>
        <taxon>Pseudomonadati</taxon>
        <taxon>Pseudomonadota</taxon>
        <taxon>Gammaproteobacteria</taxon>
        <taxon>Pseudomonadales</taxon>
        <taxon>Marinobacteraceae</taxon>
        <taxon>Marinobacter</taxon>
    </lineage>
</organism>
<dbReference type="RefSeq" id="WP_221275746.1">
    <property type="nucleotide sequence ID" value="NZ_JACHFE010000004.1"/>
</dbReference>
<evidence type="ECO:0000313" key="2">
    <source>
        <dbReference type="Proteomes" id="UP000591735"/>
    </source>
</evidence>
<gene>
    <name evidence="1" type="ORF">HNR38_001675</name>
</gene>
<accession>A0A840UJ78</accession>
<protein>
    <recommendedName>
        <fullName evidence="3">Pyocin activator protein PrtN</fullName>
    </recommendedName>
</protein>
<proteinExistence type="predicted"/>
<name>A0A840UJ78_9GAMM</name>
<keyword evidence="2" id="KW-1185">Reference proteome</keyword>
<dbReference type="AlphaFoldDB" id="A0A840UJ78"/>
<dbReference type="InterPro" id="IPR020518">
    <property type="entry name" value="Tscrpt_reg_PrtN"/>
</dbReference>
<dbReference type="EMBL" id="JACHFE010000004">
    <property type="protein sequence ID" value="MBB5321186.1"/>
    <property type="molecule type" value="Genomic_DNA"/>
</dbReference>
<sequence>MKQISTFFALMAEFGTAEIPLEDVCEKFFGLQPDMAKKRAARRQLPVIAYRGGTQKSSWLVSAKDLAEHIDEQRAKAKREWDQVNVA</sequence>